<comment type="caution">
    <text evidence="2">The sequence shown here is derived from an EMBL/GenBank/DDBJ whole genome shotgun (WGS) entry which is preliminary data.</text>
</comment>
<keyword evidence="3" id="KW-1185">Reference proteome</keyword>
<protein>
    <submittedName>
        <fullName evidence="2">Uncharacterized protein</fullName>
    </submittedName>
</protein>
<sequence length="98" mass="9872">MTSPAQRAVRAVVLAAALTVPLLVPGAAHADASYDCASGYATPSPIPVLGPYFVYGEECTGQGGGEPGLVTVPPGTYTYTCGSVWVTGPGTVLANRCE</sequence>
<evidence type="ECO:0000313" key="3">
    <source>
        <dbReference type="Proteomes" id="UP001596137"/>
    </source>
</evidence>
<evidence type="ECO:0000313" key="2">
    <source>
        <dbReference type="EMBL" id="MFC6082651.1"/>
    </source>
</evidence>
<keyword evidence="1" id="KW-0732">Signal</keyword>
<dbReference type="EMBL" id="JBHSRF010000019">
    <property type="protein sequence ID" value="MFC6082651.1"/>
    <property type="molecule type" value="Genomic_DNA"/>
</dbReference>
<organism evidence="2 3">
    <name type="scientific">Sphaerisporangium aureirubrum</name>
    <dbReference type="NCBI Taxonomy" id="1544736"/>
    <lineage>
        <taxon>Bacteria</taxon>
        <taxon>Bacillati</taxon>
        <taxon>Actinomycetota</taxon>
        <taxon>Actinomycetes</taxon>
        <taxon>Streptosporangiales</taxon>
        <taxon>Streptosporangiaceae</taxon>
        <taxon>Sphaerisporangium</taxon>
    </lineage>
</organism>
<reference evidence="3" key="1">
    <citation type="journal article" date="2019" name="Int. J. Syst. Evol. Microbiol.">
        <title>The Global Catalogue of Microorganisms (GCM) 10K type strain sequencing project: providing services to taxonomists for standard genome sequencing and annotation.</title>
        <authorList>
            <consortium name="The Broad Institute Genomics Platform"/>
            <consortium name="The Broad Institute Genome Sequencing Center for Infectious Disease"/>
            <person name="Wu L."/>
            <person name="Ma J."/>
        </authorList>
    </citation>
    <scope>NUCLEOTIDE SEQUENCE [LARGE SCALE GENOMIC DNA]</scope>
    <source>
        <strain evidence="3">JCM 30346</strain>
    </source>
</reference>
<gene>
    <name evidence="2" type="ORF">ACFP1K_15895</name>
</gene>
<feature type="signal peptide" evidence="1">
    <location>
        <begin position="1"/>
        <end position="30"/>
    </location>
</feature>
<name>A0ABW1NHC5_9ACTN</name>
<accession>A0ABW1NHC5</accession>
<dbReference type="RefSeq" id="WP_380753176.1">
    <property type="nucleotide sequence ID" value="NZ_JBHSRF010000019.1"/>
</dbReference>
<dbReference type="Proteomes" id="UP001596137">
    <property type="component" value="Unassembled WGS sequence"/>
</dbReference>
<proteinExistence type="predicted"/>
<feature type="chain" id="PRO_5047029326" evidence="1">
    <location>
        <begin position="31"/>
        <end position="98"/>
    </location>
</feature>
<evidence type="ECO:0000256" key="1">
    <source>
        <dbReference type="SAM" id="SignalP"/>
    </source>
</evidence>